<feature type="compositionally biased region" description="Polar residues" evidence="6">
    <location>
        <begin position="384"/>
        <end position="405"/>
    </location>
</feature>
<dbReference type="InterPro" id="IPR008936">
    <property type="entry name" value="Rho_GTPase_activation_prot"/>
</dbReference>
<dbReference type="SMART" id="SM00324">
    <property type="entry name" value="RhoGAP"/>
    <property type="match status" value="1"/>
</dbReference>
<feature type="compositionally biased region" description="Basic and acidic residues" evidence="6">
    <location>
        <begin position="928"/>
        <end position="937"/>
    </location>
</feature>
<feature type="compositionally biased region" description="Basic and acidic residues" evidence="6">
    <location>
        <begin position="305"/>
        <end position="315"/>
    </location>
</feature>
<feature type="region of interest" description="Disordered" evidence="6">
    <location>
        <begin position="617"/>
        <end position="660"/>
    </location>
</feature>
<feature type="coiled-coil region" evidence="5">
    <location>
        <begin position="758"/>
        <end position="792"/>
    </location>
</feature>
<dbReference type="AlphaFoldDB" id="A0A0D2BCG2"/>
<dbReference type="FunCoup" id="A0A0D2BCG2">
    <property type="interactions" value="143"/>
</dbReference>
<evidence type="ECO:0000256" key="2">
    <source>
        <dbReference type="ARBA" id="ARBA00022723"/>
    </source>
</evidence>
<dbReference type="Gene3D" id="1.10.555.10">
    <property type="entry name" value="Rho GTPase activation protein"/>
    <property type="match status" value="1"/>
</dbReference>
<feature type="compositionally biased region" description="Basic and acidic residues" evidence="6">
    <location>
        <begin position="334"/>
        <end position="355"/>
    </location>
</feature>
<feature type="region of interest" description="Disordered" evidence="6">
    <location>
        <begin position="261"/>
        <end position="590"/>
    </location>
</feature>
<dbReference type="Pfam" id="PF00620">
    <property type="entry name" value="RhoGAP"/>
    <property type="match status" value="1"/>
</dbReference>
<feature type="domain" description="Rho-GAP" evidence="8">
    <location>
        <begin position="1015"/>
        <end position="1202"/>
    </location>
</feature>
<dbReference type="OrthoDB" id="79452at2759"/>
<name>A0A0D2BCG2_9PEZI</name>
<dbReference type="FunFam" id="2.10.110.10:FF:000044">
    <property type="entry name" value="Rho GTPase activator Rga"/>
    <property type="match status" value="1"/>
</dbReference>
<feature type="coiled-coil region" evidence="5">
    <location>
        <begin position="665"/>
        <end position="692"/>
    </location>
</feature>
<dbReference type="GO" id="GO:0005096">
    <property type="term" value="F:GTPase activator activity"/>
    <property type="evidence" value="ECO:0007669"/>
    <property type="project" value="UniProtKB-KW"/>
</dbReference>
<feature type="compositionally biased region" description="Polar residues" evidence="6">
    <location>
        <begin position="950"/>
        <end position="960"/>
    </location>
</feature>
<dbReference type="GO" id="GO:0046872">
    <property type="term" value="F:metal ion binding"/>
    <property type="evidence" value="ECO:0007669"/>
    <property type="project" value="UniProtKB-KW"/>
</dbReference>
<dbReference type="EMBL" id="KN847530">
    <property type="protein sequence ID" value="KIW09039.1"/>
    <property type="molecule type" value="Genomic_DNA"/>
</dbReference>
<feature type="compositionally biased region" description="Basic and acidic residues" evidence="6">
    <location>
        <begin position="622"/>
        <end position="632"/>
    </location>
</feature>
<evidence type="ECO:0000259" key="8">
    <source>
        <dbReference type="PROSITE" id="PS50238"/>
    </source>
</evidence>
<evidence type="ECO:0000256" key="4">
    <source>
        <dbReference type="PROSITE-ProRule" id="PRU00125"/>
    </source>
</evidence>
<dbReference type="GeneID" id="27308905"/>
<dbReference type="CDD" id="cd09395">
    <property type="entry name" value="LIM2_Rga"/>
    <property type="match status" value="1"/>
</dbReference>
<dbReference type="Pfam" id="PF00412">
    <property type="entry name" value="LIM"/>
    <property type="match status" value="2"/>
</dbReference>
<dbReference type="InterPro" id="IPR050729">
    <property type="entry name" value="Rho-GAP"/>
</dbReference>
<dbReference type="FunFam" id="1.10.555.10:FF:000043">
    <property type="entry name" value="Rho GTPase activator Rga"/>
    <property type="match status" value="1"/>
</dbReference>
<feature type="region of interest" description="Disordered" evidence="6">
    <location>
        <begin position="139"/>
        <end position="242"/>
    </location>
</feature>
<feature type="compositionally biased region" description="Polar residues" evidence="6">
    <location>
        <begin position="356"/>
        <end position="370"/>
    </location>
</feature>
<keyword evidence="5" id="KW-0175">Coiled coil</keyword>
<keyword evidence="2 4" id="KW-0479">Metal-binding</keyword>
<feature type="compositionally biased region" description="Basic and acidic residues" evidence="6">
    <location>
        <begin position="406"/>
        <end position="418"/>
    </location>
</feature>
<dbReference type="STRING" id="253628.A0A0D2BCG2"/>
<dbReference type="PROSITE" id="PS50023">
    <property type="entry name" value="LIM_DOMAIN_2"/>
    <property type="match status" value="1"/>
</dbReference>
<evidence type="ECO:0000313" key="10">
    <source>
        <dbReference type="Proteomes" id="UP000053259"/>
    </source>
</evidence>
<feature type="compositionally biased region" description="Low complexity" evidence="6">
    <location>
        <begin position="561"/>
        <end position="573"/>
    </location>
</feature>
<dbReference type="CDD" id="cd09394">
    <property type="entry name" value="LIM1_Rga"/>
    <property type="match status" value="1"/>
</dbReference>
<dbReference type="InterPro" id="IPR001781">
    <property type="entry name" value="Znf_LIM"/>
</dbReference>
<sequence>MATLEASSPFPDSSIDPDDVVYPCKGCGEILEEGKAFELAGNRWHIDCFRCNTCGTLLDSDANLLLLGDGSLICNNCTYSCSACNNKIEDLAILTGDQAFCANCFRCRNCKRKIDNLRYARTSHGIFCMSCHESLMARRRKNKKATRNPTPASNGLNKSLPDIPQHEIPPSAFDTPDLETPSSDKLNDSVYSGGASSSRATKTRKDATDDDQILLPASTFQGTTASNNNNNNRTSSNSKTLSYADNGTDFFGSVPFMLDPKDSVSEASPPPRSGEFSEAGGKMESKGTSRDYFGRTPASTSLREPSLRESLKQESRSSSVERNQGTSPHIAYQQKDRKATEHISDTMRKRQDEQNRSNAQVTSLQDSSTEGDFKLQDVPKQRKTSTPRQNSRNEGSTTAASSQVVERNDQARENKRNLDAAPRLVERISYVSDDWPSPGPGTPQSLVAPTKEVERPKRGDSLAASALKPSVTRKEVGSAGSSGRTTPTPPTTHDRAVPSSASQSSRFTSKQTESPESKTQFEPPPRAPSRPGTVQNTSETDIFAAPRAPPPAPPVTRHAPSASTSTVRSDSSTQKSPNLPRSSTGGEFSMTEEFERIMGGGEKSSEPGMFRKVSNAVKHGRSFSDRAPRSERSSQSQKWPRSPLNGSMEISSPTSATSPNAHEENILLKNKLRQAQERIAKLELEKNGLQTLVSNNVDISQVNIELKEKRSTMAFLDTQRELVVRELEIMTEHLRRAKDSNQALDVNELKSGVTRDFAAALQKLKDTLGKQIEELMQKRNDLTSEIDDLIQMKDKGFQEYESLSARNHQLTQHNNELIASIQGNMKASARHNAADGSADAGRQMANGLGLYISQNKHGVRQDSNDLRELLSSSTDYSQTTLATDQDSEPLVVATPQVVKIGKGRPNVFKKGTQGFVKGLRNVRKELAGAERTDRSAERNNSMPYNLEGTPYNQMPQVTDQSRNETRTPADAAGRQKFGDFFRGERSEKGHLKHLKGGPNSSNTNLVSDSNLVFGTDLSLRCEYEKRVIPSIVSRCIEEVELRGMDVEGIYRKSGGTGQVNQIRAGFEKDVDYDISDPDLDIHAVTSALKQYLRKLPTPLITYDVYEHLLECARIEDQKARAQPMKAAINALPKSHKDCLEFLVFHLAKVMAHEKHNLMTPLNLAVVFAPTIMRPVSIEREMSDMQLQRIAVQSILEMNQVIFGYDM</sequence>
<keyword evidence="1" id="KW-0343">GTPase activation</keyword>
<feature type="compositionally biased region" description="Basic and acidic residues" evidence="6">
    <location>
        <begin position="371"/>
        <end position="380"/>
    </location>
</feature>
<feature type="compositionally biased region" description="Polar residues" evidence="6">
    <location>
        <begin position="574"/>
        <end position="586"/>
    </location>
</feature>
<feature type="compositionally biased region" description="Basic and acidic residues" evidence="6">
    <location>
        <begin position="451"/>
        <end position="460"/>
    </location>
</feature>
<feature type="compositionally biased region" description="Polar residues" evidence="6">
    <location>
        <begin position="499"/>
        <end position="520"/>
    </location>
</feature>
<keyword evidence="10" id="KW-1185">Reference proteome</keyword>
<proteinExistence type="predicted"/>
<dbReference type="PANTHER" id="PTHR23176:SF128">
    <property type="entry name" value="RHO GTPASE-ACTIVATING PROTEIN RGD1"/>
    <property type="match status" value="1"/>
</dbReference>
<dbReference type="SUPFAM" id="SSF48350">
    <property type="entry name" value="GTPase activation domain, GAP"/>
    <property type="match status" value="1"/>
</dbReference>
<keyword evidence="4" id="KW-0440">LIM domain</keyword>
<dbReference type="CDD" id="cd00159">
    <property type="entry name" value="RhoGAP"/>
    <property type="match status" value="1"/>
</dbReference>
<evidence type="ECO:0000313" key="9">
    <source>
        <dbReference type="EMBL" id="KIW09039.1"/>
    </source>
</evidence>
<evidence type="ECO:0000256" key="5">
    <source>
        <dbReference type="SAM" id="Coils"/>
    </source>
</evidence>
<feature type="region of interest" description="Disordered" evidence="6">
    <location>
        <begin position="928"/>
        <end position="982"/>
    </location>
</feature>
<feature type="compositionally biased region" description="Low complexity" evidence="6">
    <location>
        <begin position="223"/>
        <end position="240"/>
    </location>
</feature>
<evidence type="ECO:0000259" key="7">
    <source>
        <dbReference type="PROSITE" id="PS50023"/>
    </source>
</evidence>
<dbReference type="GO" id="GO:0007165">
    <property type="term" value="P:signal transduction"/>
    <property type="evidence" value="ECO:0007669"/>
    <property type="project" value="InterPro"/>
</dbReference>
<evidence type="ECO:0000256" key="3">
    <source>
        <dbReference type="ARBA" id="ARBA00022833"/>
    </source>
</evidence>
<feature type="domain" description="LIM zinc-binding" evidence="7">
    <location>
        <begin position="22"/>
        <end position="84"/>
    </location>
</feature>
<feature type="compositionally biased region" description="Basic and acidic residues" evidence="6">
    <location>
        <begin position="281"/>
        <end position="293"/>
    </location>
</feature>
<feature type="compositionally biased region" description="Polar residues" evidence="6">
    <location>
        <begin position="316"/>
        <end position="327"/>
    </location>
</feature>
<evidence type="ECO:0000256" key="6">
    <source>
        <dbReference type="SAM" id="MobiDB-lite"/>
    </source>
</evidence>
<dbReference type="PROSITE" id="PS00478">
    <property type="entry name" value="LIM_DOMAIN_1"/>
    <property type="match status" value="1"/>
</dbReference>
<dbReference type="VEuPathDB" id="FungiDB:PV09_00932"/>
<dbReference type="InParanoid" id="A0A0D2BCG2"/>
<dbReference type="PROSITE" id="PS50238">
    <property type="entry name" value="RHOGAP"/>
    <property type="match status" value="1"/>
</dbReference>
<evidence type="ECO:0000256" key="1">
    <source>
        <dbReference type="ARBA" id="ARBA00022468"/>
    </source>
</evidence>
<accession>A0A0D2BCG2</accession>
<organism evidence="9 10">
    <name type="scientific">Verruconis gallopava</name>
    <dbReference type="NCBI Taxonomy" id="253628"/>
    <lineage>
        <taxon>Eukaryota</taxon>
        <taxon>Fungi</taxon>
        <taxon>Dikarya</taxon>
        <taxon>Ascomycota</taxon>
        <taxon>Pezizomycotina</taxon>
        <taxon>Dothideomycetes</taxon>
        <taxon>Pleosporomycetidae</taxon>
        <taxon>Venturiales</taxon>
        <taxon>Sympoventuriaceae</taxon>
        <taxon>Verruconis</taxon>
    </lineage>
</organism>
<dbReference type="InterPro" id="IPR000198">
    <property type="entry name" value="RhoGAP_dom"/>
</dbReference>
<protein>
    <recommendedName>
        <fullName evidence="11">RhoGAP-domain-containing protein</fullName>
    </recommendedName>
</protein>
<dbReference type="PANTHER" id="PTHR23176">
    <property type="entry name" value="RHO/RAC/CDC GTPASE-ACTIVATING PROTEIN"/>
    <property type="match status" value="1"/>
</dbReference>
<dbReference type="RefSeq" id="XP_016218908.1">
    <property type="nucleotide sequence ID" value="XM_016353755.1"/>
</dbReference>
<gene>
    <name evidence="9" type="ORF">PV09_00932</name>
</gene>
<dbReference type="SMART" id="SM00132">
    <property type="entry name" value="LIM"/>
    <property type="match status" value="2"/>
</dbReference>
<dbReference type="Proteomes" id="UP000053259">
    <property type="component" value="Unassembled WGS sequence"/>
</dbReference>
<evidence type="ECO:0008006" key="11">
    <source>
        <dbReference type="Google" id="ProtNLM"/>
    </source>
</evidence>
<dbReference type="GO" id="GO:0005938">
    <property type="term" value="C:cell cortex"/>
    <property type="evidence" value="ECO:0007669"/>
    <property type="project" value="UniProtKB-ARBA"/>
</dbReference>
<reference evidence="9 10" key="1">
    <citation type="submission" date="2015-01" db="EMBL/GenBank/DDBJ databases">
        <title>The Genome Sequence of Ochroconis gallopava CBS43764.</title>
        <authorList>
            <consortium name="The Broad Institute Genomics Platform"/>
            <person name="Cuomo C."/>
            <person name="de Hoog S."/>
            <person name="Gorbushina A."/>
            <person name="Stielow B."/>
            <person name="Teixiera M."/>
            <person name="Abouelleil A."/>
            <person name="Chapman S.B."/>
            <person name="Priest M."/>
            <person name="Young S.K."/>
            <person name="Wortman J."/>
            <person name="Nusbaum C."/>
            <person name="Birren B."/>
        </authorList>
    </citation>
    <scope>NUCLEOTIDE SEQUENCE [LARGE SCALE GENOMIC DNA]</scope>
    <source>
        <strain evidence="9 10">CBS 43764</strain>
    </source>
</reference>
<dbReference type="Gene3D" id="2.10.110.10">
    <property type="entry name" value="Cysteine Rich Protein"/>
    <property type="match status" value="2"/>
</dbReference>
<keyword evidence="3 4" id="KW-0862">Zinc</keyword>
<dbReference type="HOGENOM" id="CLU_003874_0_0_1"/>
<feature type="compositionally biased region" description="Polar residues" evidence="6">
    <location>
        <begin position="633"/>
        <end position="660"/>
    </location>
</feature>